<keyword evidence="2" id="KW-1185">Reference proteome</keyword>
<reference evidence="1" key="1">
    <citation type="journal article" date="2014" name="Int. J. Syst. Evol. Microbiol.">
        <title>Complete genome sequence of Corynebacterium casei LMG S-19264T (=DSM 44701T), isolated from a smear-ripened cheese.</title>
        <authorList>
            <consortium name="US DOE Joint Genome Institute (JGI-PGF)"/>
            <person name="Walter F."/>
            <person name="Albersmeier A."/>
            <person name="Kalinowski J."/>
            <person name="Ruckert C."/>
        </authorList>
    </citation>
    <scope>NUCLEOTIDE SEQUENCE</scope>
    <source>
        <strain evidence="1">KCTC 12988</strain>
    </source>
</reference>
<evidence type="ECO:0000313" key="1">
    <source>
        <dbReference type="EMBL" id="GHC56869.1"/>
    </source>
</evidence>
<protein>
    <submittedName>
        <fullName evidence="1">Uncharacterized protein</fullName>
    </submittedName>
</protein>
<comment type="caution">
    <text evidence="1">The sequence shown here is derived from an EMBL/GenBank/DDBJ whole genome shotgun (WGS) entry which is preliminary data.</text>
</comment>
<accession>A0A918WL55</accession>
<dbReference type="EMBL" id="BMXI01000010">
    <property type="protein sequence ID" value="GHC56869.1"/>
    <property type="molecule type" value="Genomic_DNA"/>
</dbReference>
<organism evidence="1 2">
    <name type="scientific">Roseibacillus persicicus</name>
    <dbReference type="NCBI Taxonomy" id="454148"/>
    <lineage>
        <taxon>Bacteria</taxon>
        <taxon>Pseudomonadati</taxon>
        <taxon>Verrucomicrobiota</taxon>
        <taxon>Verrucomicrobiia</taxon>
        <taxon>Verrucomicrobiales</taxon>
        <taxon>Verrucomicrobiaceae</taxon>
        <taxon>Roseibacillus</taxon>
    </lineage>
</organism>
<proteinExistence type="predicted"/>
<reference evidence="1" key="2">
    <citation type="submission" date="2020-09" db="EMBL/GenBank/DDBJ databases">
        <authorList>
            <person name="Sun Q."/>
            <person name="Kim S."/>
        </authorList>
    </citation>
    <scope>NUCLEOTIDE SEQUENCE</scope>
    <source>
        <strain evidence="1">KCTC 12988</strain>
    </source>
</reference>
<evidence type="ECO:0000313" key="2">
    <source>
        <dbReference type="Proteomes" id="UP000644507"/>
    </source>
</evidence>
<sequence>MRSFHKDLESMSVVAMESLVRGGTTRMTATIGTKWVPDDGVELRRSPGNGKYELVTWLQAATGLPVTVETNPG</sequence>
<dbReference type="AlphaFoldDB" id="A0A918WL55"/>
<gene>
    <name evidence="1" type="ORF">GCM10007100_24600</name>
</gene>
<name>A0A918WL55_9BACT</name>
<dbReference type="Proteomes" id="UP000644507">
    <property type="component" value="Unassembled WGS sequence"/>
</dbReference>